<evidence type="ECO:0000313" key="2">
    <source>
        <dbReference type="Proteomes" id="UP000078529"/>
    </source>
</evidence>
<reference evidence="1 2" key="1">
    <citation type="journal article" date="2016" name="Front. Microbiol.">
        <title>Genomic Resource of Rice Seed Associated Bacteria.</title>
        <authorList>
            <person name="Midha S."/>
            <person name="Bansal K."/>
            <person name="Sharma S."/>
            <person name="Kumar N."/>
            <person name="Patil P.P."/>
            <person name="Chaudhry V."/>
            <person name="Patil P.B."/>
        </authorList>
    </citation>
    <scope>NUCLEOTIDE SEQUENCE [LARGE SCALE GENOMIC DNA]</scope>
    <source>
        <strain evidence="1 2">NS365</strain>
    </source>
</reference>
<dbReference type="AlphaFoldDB" id="A0A175RPT8"/>
<proteinExistence type="predicted"/>
<keyword evidence="2" id="KW-1185">Reference proteome</keyword>
<gene>
    <name evidence="1" type="ORF">NS365_12170</name>
</gene>
<sequence>MTDGQDHGVVSGASSAANQSAMVSARSAAGGPNRPVYLGPGDFGVQQVKSMYDQTNAATYNNARGMGVYMGTQSAPSDTWDPIIYVEKVSSASQNAASGRIWDAGCAHFAMRKVSGDSYTAVVSAYGHHDGGSNDLVGMHSRVTISTNSAGGRGWAYWGQTNNYNQTRTPWHVMELNGLNQGVDPGWDGGAQALRINMTDTSAAGNRMSTGVSIGKAVNGGDNGFYTGLNFEAGAMSARRPPRRMVKLSASRVRTCRIV</sequence>
<protein>
    <submittedName>
        <fullName evidence="1">Uncharacterized protein</fullName>
    </submittedName>
</protein>
<comment type="caution">
    <text evidence="1">The sequence shown here is derived from an EMBL/GenBank/DDBJ whole genome shotgun (WGS) entry which is preliminary data.</text>
</comment>
<name>A0A175RPT8_9HYPH</name>
<dbReference type="PATRIC" id="fig|401562.4.peg.2211"/>
<organism evidence="1 2">
    <name type="scientific">Aureimonas ureilytica</name>
    <dbReference type="NCBI Taxonomy" id="401562"/>
    <lineage>
        <taxon>Bacteria</taxon>
        <taxon>Pseudomonadati</taxon>
        <taxon>Pseudomonadota</taxon>
        <taxon>Alphaproteobacteria</taxon>
        <taxon>Hyphomicrobiales</taxon>
        <taxon>Aurantimonadaceae</taxon>
        <taxon>Aureimonas</taxon>
    </lineage>
</organism>
<dbReference type="EMBL" id="LDQA01000026">
    <property type="protein sequence ID" value="KTR05318.1"/>
    <property type="molecule type" value="Genomic_DNA"/>
</dbReference>
<dbReference type="RefSeq" id="WP_058600561.1">
    <property type="nucleotide sequence ID" value="NZ_LDQA01000026.1"/>
</dbReference>
<accession>A0A175RPT8</accession>
<dbReference type="Proteomes" id="UP000078529">
    <property type="component" value="Unassembled WGS sequence"/>
</dbReference>
<evidence type="ECO:0000313" key="1">
    <source>
        <dbReference type="EMBL" id="KTR05318.1"/>
    </source>
</evidence>